<accession>A0A0G0BSD9</accession>
<dbReference type="SMART" id="SM01321">
    <property type="entry name" value="Y1_Tnp"/>
    <property type="match status" value="1"/>
</dbReference>
<dbReference type="PANTHER" id="PTHR34322:SF2">
    <property type="entry name" value="TRANSPOSASE IS200-LIKE DOMAIN-CONTAINING PROTEIN"/>
    <property type="match status" value="1"/>
</dbReference>
<dbReference type="SUPFAM" id="SSF143422">
    <property type="entry name" value="Transposase IS200-like"/>
    <property type="match status" value="1"/>
</dbReference>
<organism evidence="2 3">
    <name type="scientific">Candidatus Nomurabacteria bacterium GW2011_GWB1_35_20</name>
    <dbReference type="NCBI Taxonomy" id="1618740"/>
    <lineage>
        <taxon>Bacteria</taxon>
        <taxon>Candidatus Nomuraibacteriota</taxon>
    </lineage>
</organism>
<reference evidence="2 3" key="1">
    <citation type="journal article" date="2015" name="Nature">
        <title>rRNA introns, odd ribosomes, and small enigmatic genomes across a large radiation of phyla.</title>
        <authorList>
            <person name="Brown C.T."/>
            <person name="Hug L.A."/>
            <person name="Thomas B.C."/>
            <person name="Sharon I."/>
            <person name="Castelle C.J."/>
            <person name="Singh A."/>
            <person name="Wilkins M.J."/>
            <person name="Williams K.H."/>
            <person name="Banfield J.F."/>
        </authorList>
    </citation>
    <scope>NUCLEOTIDE SEQUENCE [LARGE SCALE GENOMIC DNA]</scope>
</reference>
<evidence type="ECO:0000259" key="1">
    <source>
        <dbReference type="SMART" id="SM01321"/>
    </source>
</evidence>
<dbReference type="InterPro" id="IPR002686">
    <property type="entry name" value="Transposase_17"/>
</dbReference>
<proteinExistence type="predicted"/>
<dbReference type="EMBL" id="LBQE01000008">
    <property type="protein sequence ID" value="KKP72414.1"/>
    <property type="molecule type" value="Genomic_DNA"/>
</dbReference>
<comment type="caution">
    <text evidence="2">The sequence shown here is derived from an EMBL/GenBank/DDBJ whole genome shotgun (WGS) entry which is preliminary data.</text>
</comment>
<dbReference type="Pfam" id="PF01797">
    <property type="entry name" value="Y1_Tnp"/>
    <property type="match status" value="1"/>
</dbReference>
<evidence type="ECO:0000313" key="3">
    <source>
        <dbReference type="Proteomes" id="UP000034923"/>
    </source>
</evidence>
<dbReference type="Proteomes" id="UP000034923">
    <property type="component" value="Unassembled WGS sequence"/>
</dbReference>
<name>A0A0G0BSD9_9BACT</name>
<dbReference type="PANTHER" id="PTHR34322">
    <property type="entry name" value="TRANSPOSASE, Y1_TNP DOMAIN-CONTAINING"/>
    <property type="match status" value="1"/>
</dbReference>
<dbReference type="GO" id="GO:0003677">
    <property type="term" value="F:DNA binding"/>
    <property type="evidence" value="ECO:0007669"/>
    <property type="project" value="InterPro"/>
</dbReference>
<protein>
    <submittedName>
        <fullName evidence="2">Transposase IS200-family protein</fullName>
    </submittedName>
</protein>
<gene>
    <name evidence="2" type="ORF">UR70_C0008G0006</name>
</gene>
<sequence>MKRMNNRDFKKFVPKSIYHIYNRGNNKEKIFFDEQDYKAFLFRLGLCLGFNEEELNKEKSIAMPYSRIRITGTDKKDFKLHAFCLMSNHFHLLIEQVGNIPISNLILKLCTSYARYINLKHKRIGHIFQDKFKAVLIEDNPQLMWTSAYIHMNPVKNGLVKNPEEYKWSSYQNFVSERNLAIVYKDFLLSIFGDQKSFIKETLSFDVKGGL</sequence>
<dbReference type="GO" id="GO:0004803">
    <property type="term" value="F:transposase activity"/>
    <property type="evidence" value="ECO:0007669"/>
    <property type="project" value="InterPro"/>
</dbReference>
<dbReference type="AlphaFoldDB" id="A0A0G0BSD9"/>
<dbReference type="Gene3D" id="3.30.70.1290">
    <property type="entry name" value="Transposase IS200-like"/>
    <property type="match status" value="1"/>
</dbReference>
<evidence type="ECO:0000313" key="2">
    <source>
        <dbReference type="EMBL" id="KKP72414.1"/>
    </source>
</evidence>
<feature type="domain" description="Transposase IS200-like" evidence="1">
    <location>
        <begin position="13"/>
        <end position="153"/>
    </location>
</feature>
<dbReference type="GO" id="GO:0006313">
    <property type="term" value="P:DNA transposition"/>
    <property type="evidence" value="ECO:0007669"/>
    <property type="project" value="InterPro"/>
</dbReference>
<dbReference type="InterPro" id="IPR036515">
    <property type="entry name" value="Transposase_17_sf"/>
</dbReference>